<dbReference type="GO" id="GO:0005634">
    <property type="term" value="C:nucleus"/>
    <property type="evidence" value="ECO:0007669"/>
    <property type="project" value="UniProtKB-SubCell"/>
</dbReference>
<name>A0ABD2P891_9CUCU</name>
<organism evidence="16 17">
    <name type="scientific">Cryptolaemus montrouzieri</name>
    <dbReference type="NCBI Taxonomy" id="559131"/>
    <lineage>
        <taxon>Eukaryota</taxon>
        <taxon>Metazoa</taxon>
        <taxon>Ecdysozoa</taxon>
        <taxon>Arthropoda</taxon>
        <taxon>Hexapoda</taxon>
        <taxon>Insecta</taxon>
        <taxon>Pterygota</taxon>
        <taxon>Neoptera</taxon>
        <taxon>Endopterygota</taxon>
        <taxon>Coleoptera</taxon>
        <taxon>Polyphaga</taxon>
        <taxon>Cucujiformia</taxon>
        <taxon>Coccinelloidea</taxon>
        <taxon>Coccinellidae</taxon>
        <taxon>Scymninae</taxon>
        <taxon>Scymnini</taxon>
        <taxon>Cryptolaemus</taxon>
    </lineage>
</organism>
<feature type="domain" description="KANL2-like probable zinc-finger" evidence="15">
    <location>
        <begin position="37"/>
        <end position="100"/>
    </location>
</feature>
<dbReference type="InterPro" id="IPR026316">
    <property type="entry name" value="NSL2"/>
</dbReference>
<evidence type="ECO:0000256" key="11">
    <source>
        <dbReference type="ARBA" id="ARBA00033378"/>
    </source>
</evidence>
<evidence type="ECO:0000256" key="3">
    <source>
        <dbReference type="ARBA" id="ARBA00015508"/>
    </source>
</evidence>
<evidence type="ECO:0000256" key="2">
    <source>
        <dbReference type="ARBA" id="ARBA00004173"/>
    </source>
</evidence>
<dbReference type="GO" id="GO:0006325">
    <property type="term" value="P:chromatin organization"/>
    <property type="evidence" value="ECO:0007669"/>
    <property type="project" value="UniProtKB-KW"/>
</dbReference>
<comment type="caution">
    <text evidence="16">The sequence shown here is derived from an EMBL/GenBank/DDBJ whole genome shotgun (WGS) entry which is preliminary data.</text>
</comment>
<keyword evidence="4" id="KW-1017">Isopeptide bond</keyword>
<keyword evidence="8" id="KW-0496">Mitochondrion</keyword>
<dbReference type="PANTHER" id="PTHR13453:SF1">
    <property type="entry name" value="KAT8 REGULATORY NSL COMPLEX SUBUNIT 2"/>
    <property type="match status" value="1"/>
</dbReference>
<evidence type="ECO:0000256" key="13">
    <source>
        <dbReference type="ARBA" id="ARBA00093543"/>
    </source>
</evidence>
<evidence type="ECO:0000256" key="8">
    <source>
        <dbReference type="ARBA" id="ARBA00023128"/>
    </source>
</evidence>
<evidence type="ECO:0000256" key="12">
    <source>
        <dbReference type="ARBA" id="ARBA00093359"/>
    </source>
</evidence>
<protein>
    <recommendedName>
        <fullName evidence="3">KAT8 regulatory NSL complex subunit 2</fullName>
    </recommendedName>
    <alternativeName>
        <fullName evidence="11">NSL complex protein NSL2</fullName>
    </alternativeName>
    <alternativeName>
        <fullName evidence="10">Non-specific lethal 2 homolog</fullName>
    </alternativeName>
</protein>
<gene>
    <name evidence="16" type="ORF">HHI36_001388</name>
</gene>
<keyword evidence="5" id="KW-0597">Phosphoprotein</keyword>
<evidence type="ECO:0000256" key="14">
    <source>
        <dbReference type="SAM" id="MobiDB-lite"/>
    </source>
</evidence>
<evidence type="ECO:0000259" key="15">
    <source>
        <dbReference type="Pfam" id="PF13891"/>
    </source>
</evidence>
<comment type="function">
    <text evidence="12">Non-catalytic component of the NSL histone acetyltransferase complex, a multiprotein complex that mediates histone H4 acetylation at 'Lys-5'- and 'Lys-8' (H4K5ac and H4K8ac) at transcription start sites and promotes transcription initiation. Required for NSL complex stability and for transcription of intraciliary transport genes in both ciliated and non-ciliated cells by regulating histone H4 acetylation at 'Lys-5'- and 'Lys-12' (H4K5ac and H4K12ac). This is necessary for cilium assembly in ciliated cells and for organization of the microtubule cytoskeleton in non-ciliated cells. Required within the NSL complex to maintain nuclear architecture stability by promoting KAT8-mediated acetylation of lamin LMNA.</text>
</comment>
<feature type="region of interest" description="Disordered" evidence="14">
    <location>
        <begin position="135"/>
        <end position="156"/>
    </location>
</feature>
<comment type="subcellular location">
    <subcellularLocation>
        <location evidence="2">Mitochondrion</location>
    </subcellularLocation>
    <subcellularLocation>
        <location evidence="1">Nucleus</location>
    </subcellularLocation>
</comment>
<evidence type="ECO:0000256" key="5">
    <source>
        <dbReference type="ARBA" id="ARBA00022553"/>
    </source>
</evidence>
<keyword evidence="6" id="KW-0832">Ubl conjugation</keyword>
<evidence type="ECO:0000256" key="4">
    <source>
        <dbReference type="ARBA" id="ARBA00022499"/>
    </source>
</evidence>
<dbReference type="Proteomes" id="UP001516400">
    <property type="component" value="Unassembled WGS sequence"/>
</dbReference>
<feature type="compositionally biased region" description="Polar residues" evidence="14">
    <location>
        <begin position="137"/>
        <end position="152"/>
    </location>
</feature>
<dbReference type="GO" id="GO:0005739">
    <property type="term" value="C:mitochondrion"/>
    <property type="evidence" value="ECO:0007669"/>
    <property type="project" value="UniProtKB-SubCell"/>
</dbReference>
<evidence type="ECO:0000256" key="9">
    <source>
        <dbReference type="ARBA" id="ARBA00023242"/>
    </source>
</evidence>
<dbReference type="AlphaFoldDB" id="A0ABD2P891"/>
<sequence length="278" mass="31951">MESHNRSTALASHLDEDPSTAALKKAVQVELQNKKQCSYQPYECSQLSLDGYKYCSRHILNDKNAPFKQCNYTYPNNGKKCHLPALRGDKKDIGYCNDHALKAALVKNRQNCKHQPPHTAEAILNSLSHYIKKPRTRTYSQQSDEGGTSSTAEDNELKVTKSLDPFVDIDAFNLYNSQCNEILGYCSESDSDVEPSTLTSIWHDVQDDSSDNESIDSEQEDYLKHANVHTAEEITAITRDKLIRLQSLYIEEYRHLQHILKEKRRKYLHSLKRERNML</sequence>
<keyword evidence="9" id="KW-0539">Nucleus</keyword>
<accession>A0ABD2P891</accession>
<dbReference type="PANTHER" id="PTHR13453">
    <property type="entry name" value="KAT8 REGULATORY NSL COMPLEX SUBUNIT 2"/>
    <property type="match status" value="1"/>
</dbReference>
<dbReference type="EMBL" id="JABFTP020000185">
    <property type="protein sequence ID" value="KAL3286902.1"/>
    <property type="molecule type" value="Genomic_DNA"/>
</dbReference>
<evidence type="ECO:0000256" key="7">
    <source>
        <dbReference type="ARBA" id="ARBA00022853"/>
    </source>
</evidence>
<evidence type="ECO:0000256" key="6">
    <source>
        <dbReference type="ARBA" id="ARBA00022843"/>
    </source>
</evidence>
<dbReference type="Pfam" id="PF13891">
    <property type="entry name" value="zf-C3HC3H_KANSL2"/>
    <property type="match status" value="1"/>
</dbReference>
<evidence type="ECO:0000256" key="1">
    <source>
        <dbReference type="ARBA" id="ARBA00004123"/>
    </source>
</evidence>
<evidence type="ECO:0000313" key="16">
    <source>
        <dbReference type="EMBL" id="KAL3286902.1"/>
    </source>
</evidence>
<keyword evidence="17" id="KW-1185">Reference proteome</keyword>
<proteinExistence type="predicted"/>
<comment type="subunit">
    <text evidence="13">Component of the NSL complex at least composed of KAT8/MOF, KANSL1, KANSL2, KANSL3, MCRS1, PHF20, OGT1/OGT, WDR5 and HCFC1.</text>
</comment>
<keyword evidence="7" id="KW-0156">Chromatin regulator</keyword>
<evidence type="ECO:0000256" key="10">
    <source>
        <dbReference type="ARBA" id="ARBA00032947"/>
    </source>
</evidence>
<evidence type="ECO:0000313" key="17">
    <source>
        <dbReference type="Proteomes" id="UP001516400"/>
    </source>
</evidence>
<dbReference type="InterPro" id="IPR025927">
    <property type="entry name" value="Znf_KANL2-like"/>
</dbReference>
<reference evidence="16 17" key="1">
    <citation type="journal article" date="2021" name="BMC Biol.">
        <title>Horizontally acquired antibacterial genes associated with adaptive radiation of ladybird beetles.</title>
        <authorList>
            <person name="Li H.S."/>
            <person name="Tang X.F."/>
            <person name="Huang Y.H."/>
            <person name="Xu Z.Y."/>
            <person name="Chen M.L."/>
            <person name="Du X.Y."/>
            <person name="Qiu B.Y."/>
            <person name="Chen P.T."/>
            <person name="Zhang W."/>
            <person name="Slipinski A."/>
            <person name="Escalona H.E."/>
            <person name="Waterhouse R.M."/>
            <person name="Zwick A."/>
            <person name="Pang H."/>
        </authorList>
    </citation>
    <scope>NUCLEOTIDE SEQUENCE [LARGE SCALE GENOMIC DNA]</scope>
    <source>
        <strain evidence="16">SYSU2018</strain>
    </source>
</reference>